<dbReference type="AlphaFoldDB" id="A0A176WBL9"/>
<keyword evidence="3 6" id="KW-0812">Transmembrane</keyword>
<evidence type="ECO:0000313" key="8">
    <source>
        <dbReference type="EMBL" id="OAE29506.1"/>
    </source>
</evidence>
<protein>
    <recommendedName>
        <fullName evidence="6">GDT1 family protein</fullName>
    </recommendedName>
</protein>
<dbReference type="EMBL" id="LVLJ01001455">
    <property type="protein sequence ID" value="OAE29506.1"/>
    <property type="molecule type" value="Genomic_DNA"/>
</dbReference>
<dbReference type="Proteomes" id="UP000077202">
    <property type="component" value="Unassembled WGS sequence"/>
</dbReference>
<evidence type="ECO:0000256" key="1">
    <source>
        <dbReference type="ARBA" id="ARBA00004141"/>
    </source>
</evidence>
<dbReference type="GO" id="GO:0009507">
    <property type="term" value="C:chloroplast"/>
    <property type="evidence" value="ECO:0007669"/>
    <property type="project" value="TreeGrafter"/>
</dbReference>
<dbReference type="GO" id="GO:0016020">
    <property type="term" value="C:membrane"/>
    <property type="evidence" value="ECO:0007669"/>
    <property type="project" value="UniProtKB-SubCell"/>
</dbReference>
<dbReference type="PROSITE" id="PS01214">
    <property type="entry name" value="UPF0016"/>
    <property type="match status" value="1"/>
</dbReference>
<dbReference type="InterPro" id="IPR049555">
    <property type="entry name" value="GDT1-like_CS"/>
</dbReference>
<reference evidence="10" key="3">
    <citation type="journal article" date="2020" name="Curr. Biol.">
        <title>Chromatin organization in early land plants reveals an ancestral association between H3K27me3, transposons, and constitutive heterochromatin.</title>
        <authorList>
            <person name="Montgomery S.A."/>
            <person name="Tanizawa Y."/>
            <person name="Galik B."/>
            <person name="Wang N."/>
            <person name="Ito T."/>
            <person name="Mochizuki T."/>
            <person name="Akimcheva S."/>
            <person name="Bowman J.L."/>
            <person name="Cognat V."/>
            <person name="Marechal-Drouard L."/>
            <person name="Ekker H."/>
            <person name="Hong S.F."/>
            <person name="Kohchi T."/>
            <person name="Lin S.S."/>
            <person name="Liu L.D."/>
            <person name="Nakamura Y."/>
            <person name="Valeeva L.R."/>
            <person name="Shakirov E.V."/>
            <person name="Shippen D.E."/>
            <person name="Wei W.L."/>
            <person name="Yagura M."/>
            <person name="Yamaoka S."/>
            <person name="Yamato K.T."/>
            <person name="Liu C."/>
            <person name="Berger F."/>
        </authorList>
    </citation>
    <scope>NUCLEOTIDE SEQUENCE [LARGE SCALE GENOMIC DNA]</scope>
    <source>
        <strain evidence="10">Tak-1</strain>
    </source>
</reference>
<gene>
    <name evidence="8" type="ORF">AXG93_1433s1250</name>
    <name evidence="7" type="ORF">Mp_6g21360</name>
</gene>
<reference evidence="7" key="2">
    <citation type="journal article" date="2019" name="Curr. Biol.">
        <title>Chromatin organization in early land plants reveals an ancestral association between H3K27me3, transposons, and constitutive heterochromatin.</title>
        <authorList>
            <person name="Montgomery S.A."/>
            <person name="Tanizawa Y."/>
            <person name="Galik B."/>
            <person name="Wang N."/>
            <person name="Ito T."/>
            <person name="Mochizuki T."/>
            <person name="Akimcheva S."/>
            <person name="Bowman J."/>
            <person name="Cognat V."/>
            <person name="Drouard L."/>
            <person name="Ekker H."/>
            <person name="Houng S."/>
            <person name="Kohchi T."/>
            <person name="Lin S."/>
            <person name="Liu L.D."/>
            <person name="Nakamura Y."/>
            <person name="Valeeva L.R."/>
            <person name="Shakirov E.V."/>
            <person name="Shippen D.E."/>
            <person name="Wei W."/>
            <person name="Yagura M."/>
            <person name="Yamaoka S."/>
            <person name="Yamato K.T."/>
            <person name="Liu C."/>
            <person name="Berger F."/>
        </authorList>
    </citation>
    <scope>NUCLEOTIDE SEQUENCE [LARGE SCALE GENOMIC DNA]</scope>
    <source>
        <strain evidence="7">Tak-1</strain>
    </source>
</reference>
<dbReference type="PANTHER" id="PTHR12608:SF7">
    <property type="entry name" value="PROTEIN PAM71-HOMOLOG, CHLOROPLASTIC"/>
    <property type="match status" value="1"/>
</dbReference>
<dbReference type="Pfam" id="PF01169">
    <property type="entry name" value="GDT1"/>
    <property type="match status" value="2"/>
</dbReference>
<keyword evidence="9" id="KW-1185">Reference proteome</keyword>
<keyword evidence="4 6" id="KW-1133">Transmembrane helix</keyword>
<reference evidence="8 9" key="1">
    <citation type="submission" date="2016-03" db="EMBL/GenBank/DDBJ databases">
        <title>Mechanisms controlling the formation of the plant cell surface in tip-growing cells are functionally conserved among land plants.</title>
        <authorList>
            <person name="Honkanen S."/>
            <person name="Jones V.A."/>
            <person name="Morieri G."/>
            <person name="Champion C."/>
            <person name="Hetherington A.J."/>
            <person name="Kelly S."/>
            <person name="Saint-Marcoux D."/>
            <person name="Proust H."/>
            <person name="Prescott H."/>
            <person name="Dolan L."/>
        </authorList>
    </citation>
    <scope>NUCLEOTIDE SEQUENCE [LARGE SCALE GENOMIC DNA]</scope>
    <source>
        <strain evidence="9">cv. Tak-1 and cv. Tak-2</strain>
        <tissue evidence="8">Whole gametophyte</tissue>
    </source>
</reference>
<evidence type="ECO:0000256" key="3">
    <source>
        <dbReference type="ARBA" id="ARBA00022692"/>
    </source>
</evidence>
<accession>A0A176WBL9</accession>
<dbReference type="Proteomes" id="UP001162541">
    <property type="component" value="Chromosome 6"/>
</dbReference>
<feature type="transmembrane region" description="Helical" evidence="6">
    <location>
        <begin position="321"/>
        <end position="346"/>
    </location>
</feature>
<proteinExistence type="inferred from homology"/>
<dbReference type="GO" id="GO:0032468">
    <property type="term" value="P:Golgi calcium ion homeostasis"/>
    <property type="evidence" value="ECO:0007669"/>
    <property type="project" value="TreeGrafter"/>
</dbReference>
<comment type="subcellular location">
    <subcellularLocation>
        <location evidence="1 6">Membrane</location>
        <topology evidence="1 6">Multi-pass membrane protein</topology>
    </subcellularLocation>
</comment>
<feature type="transmembrane region" description="Helical" evidence="6">
    <location>
        <begin position="166"/>
        <end position="186"/>
    </location>
</feature>
<feature type="transmembrane region" description="Helical" evidence="6">
    <location>
        <begin position="353"/>
        <end position="373"/>
    </location>
</feature>
<evidence type="ECO:0000313" key="7">
    <source>
        <dbReference type="EMBL" id="BBN15659.1"/>
    </source>
</evidence>
<evidence type="ECO:0000313" key="9">
    <source>
        <dbReference type="Proteomes" id="UP000077202"/>
    </source>
</evidence>
<sequence length="374" mass="38991">MQSVCAASVGVRPFIQASYCSRTTAPSCGSLRNGSSVADNLGLRRRRLRFLKRAASFSTDLINRSGNRLHIERLSVEASSSGVGAGSFSSDDNEITPAVEHAGLVNSGTETEPTPGPSKYKGSLQAVGVVSAVLSIAAAAALAVTLKSGGTDALLSTVSRSGFPAAFSLIFVSEIGDKTFFIAALLAMRHNKWLVLLGASGALSVMTVISVVIGRLFRKVPASLQTTLPVGEYAAVALLLWFGLRSIKTAWDIPSAGSKNEEPQEMGELAEAEEFLKQVEDKKISTPLEVLGEAFSLIFVAEWGDRSMLATIALGAAQSPWGVASGAIGGHVLATLLAVVGGALLARYLSEKMIGYFGGFLFLGFAAATLAGVF</sequence>
<dbReference type="GO" id="GO:0005794">
    <property type="term" value="C:Golgi apparatus"/>
    <property type="evidence" value="ECO:0007669"/>
    <property type="project" value="TreeGrafter"/>
</dbReference>
<organism evidence="8 9">
    <name type="scientific">Marchantia polymorpha subsp. ruderalis</name>
    <dbReference type="NCBI Taxonomy" id="1480154"/>
    <lineage>
        <taxon>Eukaryota</taxon>
        <taxon>Viridiplantae</taxon>
        <taxon>Streptophyta</taxon>
        <taxon>Embryophyta</taxon>
        <taxon>Marchantiophyta</taxon>
        <taxon>Marchantiopsida</taxon>
        <taxon>Marchantiidae</taxon>
        <taxon>Marchantiales</taxon>
        <taxon>Marchantiaceae</taxon>
        <taxon>Marchantia</taxon>
    </lineage>
</organism>
<dbReference type="GO" id="GO:0032472">
    <property type="term" value="P:Golgi calcium ion transport"/>
    <property type="evidence" value="ECO:0007669"/>
    <property type="project" value="TreeGrafter"/>
</dbReference>
<dbReference type="InterPro" id="IPR001727">
    <property type="entry name" value="GDT1-like"/>
</dbReference>
<evidence type="ECO:0000256" key="6">
    <source>
        <dbReference type="RuleBase" id="RU365102"/>
    </source>
</evidence>
<evidence type="ECO:0000256" key="5">
    <source>
        <dbReference type="ARBA" id="ARBA00023136"/>
    </source>
</evidence>
<dbReference type="GO" id="GO:0015085">
    <property type="term" value="F:calcium ion transmembrane transporter activity"/>
    <property type="evidence" value="ECO:0007669"/>
    <property type="project" value="TreeGrafter"/>
</dbReference>
<evidence type="ECO:0000256" key="4">
    <source>
        <dbReference type="ARBA" id="ARBA00022989"/>
    </source>
</evidence>
<dbReference type="GO" id="GO:0005384">
    <property type="term" value="F:manganese ion transmembrane transporter activity"/>
    <property type="evidence" value="ECO:0007669"/>
    <property type="project" value="TreeGrafter"/>
</dbReference>
<evidence type="ECO:0000313" key="10">
    <source>
        <dbReference type="Proteomes" id="UP001162541"/>
    </source>
</evidence>
<evidence type="ECO:0000256" key="2">
    <source>
        <dbReference type="ARBA" id="ARBA00009190"/>
    </source>
</evidence>
<feature type="transmembrane region" description="Helical" evidence="6">
    <location>
        <begin position="126"/>
        <end position="146"/>
    </location>
</feature>
<dbReference type="PANTHER" id="PTHR12608">
    <property type="entry name" value="TRANSMEMBRANE PROTEIN HTP-1 RELATED"/>
    <property type="match status" value="1"/>
</dbReference>
<dbReference type="EMBL" id="AP019871">
    <property type="protein sequence ID" value="BBN15659.1"/>
    <property type="molecule type" value="Genomic_DNA"/>
</dbReference>
<name>A0A176WBL9_MARPO</name>
<keyword evidence="5 6" id="KW-0472">Membrane</keyword>
<comment type="similarity">
    <text evidence="2 6">Belongs to the GDT1 family.</text>
</comment>
<feature type="transmembrane region" description="Helical" evidence="6">
    <location>
        <begin position="193"/>
        <end position="217"/>
    </location>
</feature>